<feature type="transmembrane region" description="Helical" evidence="7">
    <location>
        <begin position="217"/>
        <end position="238"/>
    </location>
</feature>
<dbReference type="InterPro" id="IPR017039">
    <property type="entry name" value="Virul_fac_BrkB"/>
</dbReference>
<name>A0A923NDE0_9BACT</name>
<evidence type="ECO:0000256" key="1">
    <source>
        <dbReference type="ARBA" id="ARBA00004651"/>
    </source>
</evidence>
<comment type="subcellular location">
    <subcellularLocation>
        <location evidence="1">Cell membrane</location>
        <topology evidence="1">Multi-pass membrane protein</topology>
    </subcellularLocation>
</comment>
<keyword evidence="3 7" id="KW-0812">Transmembrane</keyword>
<reference evidence="8" key="1">
    <citation type="submission" date="2020-08" db="EMBL/GenBank/DDBJ databases">
        <title>Pontibacter sp. SD6 16S ribosomal RNA gene Genome sequencing and assembly.</title>
        <authorList>
            <person name="Kang M."/>
        </authorList>
    </citation>
    <scope>NUCLEOTIDE SEQUENCE</scope>
    <source>
        <strain evidence="8">SD6</strain>
    </source>
</reference>
<protein>
    <submittedName>
        <fullName evidence="8">YihY/virulence factor BrkB family protein</fullName>
    </submittedName>
</protein>
<feature type="transmembrane region" description="Helical" evidence="7">
    <location>
        <begin position="141"/>
        <end position="166"/>
    </location>
</feature>
<feature type="transmembrane region" description="Helical" evidence="7">
    <location>
        <begin position="178"/>
        <end position="205"/>
    </location>
</feature>
<dbReference type="AlphaFoldDB" id="A0A923NDE0"/>
<dbReference type="PANTHER" id="PTHR30213">
    <property type="entry name" value="INNER MEMBRANE PROTEIN YHJD"/>
    <property type="match status" value="1"/>
</dbReference>
<proteinExistence type="predicted"/>
<keyword evidence="9" id="KW-1185">Reference proteome</keyword>
<evidence type="ECO:0000256" key="6">
    <source>
        <dbReference type="SAM" id="MobiDB-lite"/>
    </source>
</evidence>
<organism evidence="8 9">
    <name type="scientific">Pontibacter cellulosilyticus</name>
    <dbReference type="NCBI Taxonomy" id="1720253"/>
    <lineage>
        <taxon>Bacteria</taxon>
        <taxon>Pseudomonadati</taxon>
        <taxon>Bacteroidota</taxon>
        <taxon>Cytophagia</taxon>
        <taxon>Cytophagales</taxon>
        <taxon>Hymenobacteraceae</taxon>
        <taxon>Pontibacter</taxon>
    </lineage>
</organism>
<gene>
    <name evidence="8" type="ORF">H8S84_18695</name>
</gene>
<keyword evidence="2" id="KW-1003">Cell membrane</keyword>
<evidence type="ECO:0000256" key="4">
    <source>
        <dbReference type="ARBA" id="ARBA00022989"/>
    </source>
</evidence>
<evidence type="ECO:0000313" key="8">
    <source>
        <dbReference type="EMBL" id="MBC5994880.1"/>
    </source>
</evidence>
<dbReference type="EMBL" id="JACRVF010000007">
    <property type="protein sequence ID" value="MBC5994880.1"/>
    <property type="molecule type" value="Genomic_DNA"/>
</dbReference>
<feature type="transmembrane region" description="Helical" evidence="7">
    <location>
        <begin position="95"/>
        <end position="115"/>
    </location>
</feature>
<evidence type="ECO:0000313" key="9">
    <source>
        <dbReference type="Proteomes" id="UP000603640"/>
    </source>
</evidence>
<dbReference type="NCBIfam" id="TIGR00765">
    <property type="entry name" value="yihY_not_rbn"/>
    <property type="match status" value="1"/>
</dbReference>
<keyword evidence="5 7" id="KW-0472">Membrane</keyword>
<feature type="region of interest" description="Disordered" evidence="6">
    <location>
        <begin position="297"/>
        <end position="321"/>
    </location>
</feature>
<keyword evidence="4 7" id="KW-1133">Transmembrane helix</keyword>
<dbReference type="Proteomes" id="UP000603640">
    <property type="component" value="Unassembled WGS sequence"/>
</dbReference>
<evidence type="ECO:0000256" key="5">
    <source>
        <dbReference type="ARBA" id="ARBA00023136"/>
    </source>
</evidence>
<dbReference type="PANTHER" id="PTHR30213:SF1">
    <property type="entry name" value="INNER MEMBRANE PROTEIN YHJD"/>
    <property type="match status" value="1"/>
</dbReference>
<comment type="caution">
    <text evidence="8">The sequence shown here is derived from an EMBL/GenBank/DDBJ whole genome shotgun (WGS) entry which is preliminary data.</text>
</comment>
<evidence type="ECO:0000256" key="3">
    <source>
        <dbReference type="ARBA" id="ARBA00022692"/>
    </source>
</evidence>
<feature type="transmembrane region" description="Helical" evidence="7">
    <location>
        <begin position="26"/>
        <end position="48"/>
    </location>
</feature>
<sequence>MPSYTFKDTFALLKDSASEFSDNNSLMLAAALAFNAIFSIPPLLIIIIRAAGAFFGEKAVSGELSNQISKAIGPQAAKEVETIIQNAQMSESGGLALWIGIGTLIFAATTFFVTLQQSLNKTWNLKVKPTNSIMRMAKERVFSFGIILSIALLMLVSFVLSAAISVMSGYISDMLPGVGVWVIKLIDFLVSVGIITILFALIFKYLPDAQIRWKDTLVGAFITALLFGIGKFLISWYIGTSDPGSAYGAAGSIIIILVWIYYSSMIVLFGAEFTQQYANKYGQHIRPKPHAVFVEEREVHEDKTDKQSGRPPAEGRYKVKS</sequence>
<feature type="transmembrane region" description="Helical" evidence="7">
    <location>
        <begin position="250"/>
        <end position="271"/>
    </location>
</feature>
<accession>A0A923NDE0</accession>
<evidence type="ECO:0000256" key="2">
    <source>
        <dbReference type="ARBA" id="ARBA00022475"/>
    </source>
</evidence>
<dbReference type="Pfam" id="PF03631">
    <property type="entry name" value="Virul_fac_BrkB"/>
    <property type="match status" value="1"/>
</dbReference>
<dbReference type="GO" id="GO:0005886">
    <property type="term" value="C:plasma membrane"/>
    <property type="evidence" value="ECO:0007669"/>
    <property type="project" value="UniProtKB-SubCell"/>
</dbReference>
<evidence type="ECO:0000256" key="7">
    <source>
        <dbReference type="SAM" id="Phobius"/>
    </source>
</evidence>
<dbReference type="PIRSF" id="PIRSF035875">
    <property type="entry name" value="RNase_BN"/>
    <property type="match status" value="1"/>
</dbReference>